<name>A0A8F3EDC1_9CAUD</name>
<dbReference type="InterPro" id="IPR046461">
    <property type="entry name" value="TerL_ATPase"/>
</dbReference>
<dbReference type="GeneID" id="80034142"/>
<dbReference type="KEGG" id="vg:80034142"/>
<feature type="domain" description="Terminase large subunit-like ATPase" evidence="2">
    <location>
        <begin position="56"/>
        <end position="216"/>
    </location>
</feature>
<reference evidence="3" key="1">
    <citation type="submission" date="2021-05" db="EMBL/GenBank/DDBJ databases">
        <authorList>
            <person name="Moore L.J."/>
            <person name="Samuelson I.O."/>
            <person name="Sarkilahti S.K."/>
            <person name="Tutterrow P.B."/>
            <person name="Spring A.M."/>
            <person name="Klyczek K."/>
            <person name="Garlena R.A."/>
            <person name="Russell D.A."/>
            <person name="Pope W.H."/>
            <person name="Jacobs-Sera D."/>
            <person name="Hatfull G.F."/>
        </authorList>
    </citation>
    <scope>NUCLEOTIDE SEQUENCE</scope>
</reference>
<keyword evidence="4" id="KW-1185">Reference proteome</keyword>
<accession>A0A8F3EDC1</accession>
<evidence type="ECO:0000313" key="4">
    <source>
        <dbReference type="Proteomes" id="UP000693901"/>
    </source>
</evidence>
<dbReference type="Pfam" id="PF03354">
    <property type="entry name" value="TerL_ATPase"/>
    <property type="match status" value="1"/>
</dbReference>
<evidence type="ECO:0000256" key="1">
    <source>
        <dbReference type="SAM" id="MobiDB-lite"/>
    </source>
</evidence>
<dbReference type="Gene3D" id="3.40.50.300">
    <property type="entry name" value="P-loop containing nucleotide triphosphate hydrolases"/>
    <property type="match status" value="1"/>
</dbReference>
<sequence>MPQRAKRPKLYGYEKPRIFTPPLRPLEPRTRTTEKHTLGYDVIDFATDVLGIELFPWQKWLLIHMLELLPDNTLRFRTVVVLIARQNGKSTLSQVLALWFMVVWGWPLVLGTAQDLETAEEVWQGAVDLVEEDDELSKLLKRVVKVNGKKALELKSGSRYKVKAANRRAGRGFTGNLILLDELREHQNWEAWGAITKTTMAQAEALILALSNAGDLASIVLRYLRKMAHEAIGDPDGICEEIGSSGPTLLDVEDLAADDEHVDEFDEDDLEDFEQDEETLGLFEWSAPPGCDKRDRDGWAQANPSVGWNPGFTERTIASACKTDPEWVFRTEVLCQWSEGTLTGPFPPGAWDKGTNELETLEDGTKRVADADRIVGQVVAGVDQSHDRSMTFVAFAGHRADGLAQVEIVAQRTGSAWVKEYLMDDKRRDRIKSVAGQSRGAPISPLMEELAADEEFTIPVVEWAGSDLTAGWADVFDSVRDNTVRHNPQPVLDVAAATAVVKVFSGGASVPDHKASPAEVAPLMAFTAAKWLLGKREVVPPPPPPKPEAVRTEEVSTATADNLAHVGF</sequence>
<dbReference type="PANTHER" id="PTHR41287">
    <property type="match status" value="1"/>
</dbReference>
<protein>
    <submittedName>
        <fullName evidence="3">Terminase large subunit</fullName>
    </submittedName>
</protein>
<dbReference type="InterPro" id="IPR027417">
    <property type="entry name" value="P-loop_NTPase"/>
</dbReference>
<dbReference type="EMBL" id="MZ150784">
    <property type="protein sequence ID" value="QWY84207.1"/>
    <property type="molecule type" value="Genomic_DNA"/>
</dbReference>
<dbReference type="Proteomes" id="UP000693901">
    <property type="component" value="Segment"/>
</dbReference>
<evidence type="ECO:0000313" key="3">
    <source>
        <dbReference type="EMBL" id="QWY84207.1"/>
    </source>
</evidence>
<dbReference type="InterPro" id="IPR005021">
    <property type="entry name" value="Terminase_largesu-like"/>
</dbReference>
<feature type="region of interest" description="Disordered" evidence="1">
    <location>
        <begin position="538"/>
        <end position="568"/>
    </location>
</feature>
<gene>
    <name evidence="3" type="primary">6</name>
    <name evidence="3" type="ORF">SEA_ZAHEER_6</name>
</gene>
<proteinExistence type="predicted"/>
<dbReference type="RefSeq" id="YP_010761035.1">
    <property type="nucleotide sequence ID" value="NC_073591.1"/>
</dbReference>
<organism evidence="3 4">
    <name type="scientific">Arthrobacter phage Zaheer</name>
    <dbReference type="NCBI Taxonomy" id="2836041"/>
    <lineage>
        <taxon>Viruses</taxon>
        <taxon>Duplodnaviria</taxon>
        <taxon>Heunggongvirae</taxon>
        <taxon>Uroviricota</taxon>
        <taxon>Caudoviricetes</taxon>
        <taxon>Daemsvirinae</taxon>
        <taxon>Nanditavirus</taxon>
        <taxon>Nanditavirus zaheer</taxon>
    </lineage>
</organism>
<evidence type="ECO:0000259" key="2">
    <source>
        <dbReference type="Pfam" id="PF03354"/>
    </source>
</evidence>
<dbReference type="PANTHER" id="PTHR41287:SF1">
    <property type="entry name" value="PROTEIN YMFN"/>
    <property type="match status" value="1"/>
</dbReference>